<dbReference type="RefSeq" id="WP_271342110.1">
    <property type="nucleotide sequence ID" value="NZ_JAQKAB010000015.1"/>
</dbReference>
<dbReference type="PANTHER" id="PTHR46825">
    <property type="entry name" value="D-ALANYL-D-ALANINE-CARBOXYPEPTIDASE/ENDOPEPTIDASE AMPH"/>
    <property type="match status" value="1"/>
</dbReference>
<proteinExistence type="predicted"/>
<keyword evidence="6" id="KW-0378">Hydrolase</keyword>
<dbReference type="InterPro" id="IPR050491">
    <property type="entry name" value="AmpC-like"/>
</dbReference>
<evidence type="ECO:0000256" key="2">
    <source>
        <dbReference type="ARBA" id="ARBA00023136"/>
    </source>
</evidence>
<evidence type="ECO:0000256" key="4">
    <source>
        <dbReference type="SAM" id="Phobius"/>
    </source>
</evidence>
<dbReference type="GO" id="GO:0016787">
    <property type="term" value="F:hydrolase activity"/>
    <property type="evidence" value="ECO:0007669"/>
    <property type="project" value="UniProtKB-KW"/>
</dbReference>
<comment type="subcellular location">
    <subcellularLocation>
        <location evidence="1">Membrane</location>
    </subcellularLocation>
</comment>
<dbReference type="SUPFAM" id="SSF56601">
    <property type="entry name" value="beta-lactamase/transpeptidase-like"/>
    <property type="match status" value="1"/>
</dbReference>
<evidence type="ECO:0000259" key="5">
    <source>
        <dbReference type="Pfam" id="PF00144"/>
    </source>
</evidence>
<accession>A0ABT4X7N7</accession>
<evidence type="ECO:0000313" key="7">
    <source>
        <dbReference type="Proteomes" id="UP001211894"/>
    </source>
</evidence>
<reference evidence="6 7" key="1">
    <citation type="submission" date="2023-01" db="EMBL/GenBank/DDBJ databases">
        <title>Bacillus changyiensis sp. nov., isolated from a coastal deposit.</title>
        <authorList>
            <person name="Xiao G."/>
            <person name="Lai Q."/>
            <person name="Hu Z."/>
            <person name="Shao Z."/>
        </authorList>
    </citation>
    <scope>NUCLEOTIDE SEQUENCE [LARGE SCALE GENOMIC DNA]</scope>
    <source>
        <strain evidence="6 7">CLL-7-23</strain>
    </source>
</reference>
<keyword evidence="7" id="KW-1185">Reference proteome</keyword>
<gene>
    <name evidence="6" type="ORF">PJ311_17305</name>
</gene>
<feature type="region of interest" description="Disordered" evidence="3">
    <location>
        <begin position="51"/>
        <end position="73"/>
    </location>
</feature>
<dbReference type="EMBL" id="JAQKAB010000015">
    <property type="protein sequence ID" value="MDA7028307.1"/>
    <property type="molecule type" value="Genomic_DNA"/>
</dbReference>
<keyword evidence="4" id="KW-1133">Transmembrane helix</keyword>
<comment type="caution">
    <text evidence="6">The sequence shown here is derived from an EMBL/GenBank/DDBJ whole genome shotgun (WGS) entry which is preliminary data.</text>
</comment>
<evidence type="ECO:0000313" key="6">
    <source>
        <dbReference type="EMBL" id="MDA7028307.1"/>
    </source>
</evidence>
<dbReference type="InterPro" id="IPR001466">
    <property type="entry name" value="Beta-lactam-related"/>
</dbReference>
<dbReference type="InterPro" id="IPR012338">
    <property type="entry name" value="Beta-lactam/transpept-like"/>
</dbReference>
<dbReference type="PANTHER" id="PTHR46825:SF11">
    <property type="entry name" value="PENICILLIN-BINDING PROTEIN 4"/>
    <property type="match status" value="1"/>
</dbReference>
<dbReference type="Proteomes" id="UP001211894">
    <property type="component" value="Unassembled WGS sequence"/>
</dbReference>
<feature type="domain" description="Beta-lactamase-related" evidence="5">
    <location>
        <begin position="81"/>
        <end position="373"/>
    </location>
</feature>
<protein>
    <submittedName>
        <fullName evidence="6">Serine hydrolase</fullName>
    </submittedName>
</protein>
<keyword evidence="2 4" id="KW-0472">Membrane</keyword>
<name>A0ABT4X7N7_9BACI</name>
<dbReference type="Gene3D" id="3.40.710.10">
    <property type="entry name" value="DD-peptidase/beta-lactamase superfamily"/>
    <property type="match status" value="1"/>
</dbReference>
<keyword evidence="4" id="KW-0812">Transmembrane</keyword>
<evidence type="ECO:0000256" key="3">
    <source>
        <dbReference type="SAM" id="MobiDB-lite"/>
    </source>
</evidence>
<dbReference type="Pfam" id="PF00144">
    <property type="entry name" value="Beta-lactamase"/>
    <property type="match status" value="1"/>
</dbReference>
<feature type="transmembrane region" description="Helical" evidence="4">
    <location>
        <begin position="21"/>
        <end position="42"/>
    </location>
</feature>
<evidence type="ECO:0000256" key="1">
    <source>
        <dbReference type="ARBA" id="ARBA00004370"/>
    </source>
</evidence>
<sequence>MSRSYSTRTTKQKHKKIRRRLLLTALFLACVAFYVIVPANLYQHQENHLQASEKPTKLEKKKKHQPKKQSSIVTKNENKQIDQYLKSIGFSGTALIMDKGKIVTSKGYSFADRKKKVLNTTETVFYIGSAQKSIIATAVLQLEEKGLLSVNDPVSTYIPDFPNGSNITLYNLLTHTSGIKGHKETKGYISPENLMKDIKNRGVVNPPGIWKYKDSNYSVLAYIVSKLSGEPINQYIDEHIFKPAGMKHAGFYQTFASQTQPSTGYKLNLLKKLSTPYMPDLSQLYGAGDMYMTAYDMYLFDKALFERTIISDVSFKKMFTPYRATYGMGFYIAYGNYSSHGVMPGYNILNNFSQTGKRYVILFSNIQNNIKSFGAVNNHIYGILNNGS</sequence>
<organism evidence="6 7">
    <name type="scientific">Bacillus changyiensis</name>
    <dbReference type="NCBI Taxonomy" id="3004103"/>
    <lineage>
        <taxon>Bacteria</taxon>
        <taxon>Bacillati</taxon>
        <taxon>Bacillota</taxon>
        <taxon>Bacilli</taxon>
        <taxon>Bacillales</taxon>
        <taxon>Bacillaceae</taxon>
        <taxon>Bacillus</taxon>
    </lineage>
</organism>